<dbReference type="Pfam" id="PF01558">
    <property type="entry name" value="POR"/>
    <property type="match status" value="1"/>
</dbReference>
<comment type="caution">
    <text evidence="4">The sequence shown here is derived from an EMBL/GenBank/DDBJ whole genome shotgun (WGS) entry which is preliminary data.</text>
</comment>
<evidence type="ECO:0000313" key="5">
    <source>
        <dbReference type="Proteomes" id="UP000316649"/>
    </source>
</evidence>
<proteinExistence type="predicted"/>
<dbReference type="Proteomes" id="UP000316649">
    <property type="component" value="Unassembled WGS sequence"/>
</dbReference>
<accession>A0A557SEF7</accession>
<evidence type="ECO:0000259" key="3">
    <source>
        <dbReference type="Pfam" id="PF20169"/>
    </source>
</evidence>
<feature type="domain" description="Pyruvate/ketoisovalerate oxidoreductase catalytic" evidence="2">
    <location>
        <begin position="724"/>
        <end position="908"/>
    </location>
</feature>
<dbReference type="Pfam" id="PF20169">
    <property type="entry name" value="DUF6537"/>
    <property type="match status" value="1"/>
</dbReference>
<dbReference type="InterPro" id="IPR029061">
    <property type="entry name" value="THDP-binding"/>
</dbReference>
<dbReference type="PANTHER" id="PTHR48084:SF3">
    <property type="entry name" value="SUBUNIT OF PYRUVATE:FLAVODOXIN OXIDOREDUCTASE"/>
    <property type="match status" value="1"/>
</dbReference>
<dbReference type="InterPro" id="IPR019752">
    <property type="entry name" value="Pyrv/ketoisovalerate_OxRed_cat"/>
</dbReference>
<organism evidence="4 5">
    <name type="scientific">Sedimenticola selenatireducens</name>
    <dbReference type="NCBI Taxonomy" id="191960"/>
    <lineage>
        <taxon>Bacteria</taxon>
        <taxon>Pseudomonadati</taxon>
        <taxon>Pseudomonadota</taxon>
        <taxon>Gammaproteobacteria</taxon>
        <taxon>Chromatiales</taxon>
        <taxon>Sedimenticolaceae</taxon>
        <taxon>Sedimenticola</taxon>
    </lineage>
</organism>
<dbReference type="GO" id="GO:0016903">
    <property type="term" value="F:oxidoreductase activity, acting on the aldehyde or oxo group of donors"/>
    <property type="evidence" value="ECO:0007669"/>
    <property type="project" value="InterPro"/>
</dbReference>
<gene>
    <name evidence="4" type="ORF">FHP88_07295</name>
</gene>
<dbReference type="InterPro" id="IPR051457">
    <property type="entry name" value="2-oxoacid:Fd_oxidoreductase"/>
</dbReference>
<dbReference type="PANTHER" id="PTHR48084">
    <property type="entry name" value="2-OXOGLUTARATE OXIDOREDUCTASE SUBUNIT KORB-RELATED"/>
    <property type="match status" value="1"/>
</dbReference>
<keyword evidence="1" id="KW-0560">Oxidoreductase</keyword>
<dbReference type="InterPro" id="IPR002880">
    <property type="entry name" value="Pyrv_Fd/Flavodoxin_OxRdtase_N"/>
</dbReference>
<dbReference type="OrthoDB" id="9803617at2"/>
<dbReference type="RefSeq" id="WP_144358378.1">
    <property type="nucleotide sequence ID" value="NZ_VMNH01000007.1"/>
</dbReference>
<keyword evidence="4" id="KW-0670">Pyruvate</keyword>
<dbReference type="InterPro" id="IPR002869">
    <property type="entry name" value="Pyrv_flavodox_OxRed_cen"/>
</dbReference>
<reference evidence="4 5" key="1">
    <citation type="submission" date="2019-07" db="EMBL/GenBank/DDBJ databases">
        <title>The pathways for chlorine oxyanion respiration interact through the shared metabolite chlorate.</title>
        <authorList>
            <person name="Barnum T.P."/>
            <person name="Cheng Y."/>
            <person name="Hill K.A."/>
            <person name="Lucas L.N."/>
            <person name="Carlson H.K."/>
            <person name="Coates J.D."/>
        </authorList>
    </citation>
    <scope>NUCLEOTIDE SEQUENCE [LARGE SCALE GENOMIC DNA]</scope>
    <source>
        <strain evidence="4 5">BK-1</strain>
    </source>
</reference>
<evidence type="ECO:0000259" key="2">
    <source>
        <dbReference type="Pfam" id="PF01558"/>
    </source>
</evidence>
<protein>
    <submittedName>
        <fullName evidence="4">Indolepyruvate ferredoxin oxidoreductase family protein</fullName>
    </submittedName>
</protein>
<dbReference type="SUPFAM" id="SSF53323">
    <property type="entry name" value="Pyruvate-ferredoxin oxidoreductase, PFOR, domain III"/>
    <property type="match status" value="1"/>
</dbReference>
<dbReference type="EMBL" id="VMNH01000007">
    <property type="protein sequence ID" value="TVO75798.1"/>
    <property type="molecule type" value="Genomic_DNA"/>
</dbReference>
<evidence type="ECO:0000256" key="1">
    <source>
        <dbReference type="ARBA" id="ARBA00023002"/>
    </source>
</evidence>
<feature type="domain" description="DUF6537" evidence="3">
    <location>
        <begin position="935"/>
        <end position="1131"/>
    </location>
</feature>
<dbReference type="SUPFAM" id="SSF52922">
    <property type="entry name" value="TK C-terminal domain-like"/>
    <property type="match status" value="1"/>
</dbReference>
<dbReference type="CDD" id="cd02008">
    <property type="entry name" value="TPP_IOR_alpha"/>
    <property type="match status" value="1"/>
</dbReference>
<dbReference type="Gene3D" id="3.40.50.970">
    <property type="match status" value="1"/>
</dbReference>
<dbReference type="InterPro" id="IPR009014">
    <property type="entry name" value="Transketo_C/PFOR_II"/>
</dbReference>
<dbReference type="Gene3D" id="3.40.920.10">
    <property type="entry name" value="Pyruvate-ferredoxin oxidoreductase, PFOR, domain III"/>
    <property type="match status" value="1"/>
</dbReference>
<name>A0A557SEF7_9GAMM</name>
<evidence type="ECO:0000313" key="4">
    <source>
        <dbReference type="EMBL" id="TVO75798.1"/>
    </source>
</evidence>
<sequence length="1150" mass="127085">MALAEIKLDDKYTLDSGRVYLTGVQALVRLPMLQQQRDQQAGLNTAGFISGYRGSPLGGFDKELWSAKKYLSQHRITFQPGLNEDIAATAVWGSQQLNLFEGAEYDGVYSMWYGKGPGVDRSGDVFKHANAAGTSPHGGVLVIAGDDHNSKSSTLPHQTEYAFMDAMIPVLNPAGVQEILDFGQIGWALSRYSGCWVALKTIAETVDTSASVSIDPERIKITIPTDVVMPEGGLNIRWPHTPLDQEALQHQHRLYAALAFARVNKLNKIVIDSPQPCLGIATTGKSYLDVLQALEDLGITKALAAKIGIRLYKVGMSWPLEREGVRQFAQGLDEILVVEEKRGLIENQIKEQLYNWKEDVRPRVIGKFDETNKWLLPSKGELTPALIARVIARRIHRFFQSEEIEKRLHFLEKKEVQLALPRITLDRVPHFCSGCPHNTSTRLPEGSRATGGIGCHYMATWMDRGTDTFTQMGGEGAPWIGQAPFTKTKHIFANLGEGTYFHSGVLAIRAALAAGVNITYKILYNDAVAMTGGQPVDGPFSVQQLSRQLEAEGVQRIALVSDAPDKYQDRSDLAKGITIDHRDRLDNIQRELRKTPGVSVLIYEQTCAAEKRRRRKRGKLEDPKIRPFINTAVCENCGDCSTQSNCLSVIPVETDLGRKRAIDQSSCNKDMSCIKGYCPSFVTVHGGQLKRAANQPDGLAWPDLPLPKLPDLEHPHSILLTGIGGTGVVTIGALLGMAAHIDERGVTVLDMTGLAQKYGAVVSHIRIAKTPEDINAMRIAAGQADTLLACDLAVATGFEAMAKLNPERTRAVVNSHQTMTSGFIKQKDLTFPGAALESQLAATTAEAHFIDASKLAESLLGDAIGANLFMVGFAWQKGYLPLSLEALKKAIELNGVSIEDNLRALLWGRRAAVDLNAVRQLAAPDNNLTAPPKTLEQLIAHRADYLTAYQDKAYASRYSQLVERVRAREQSLQVTGLTAAVAQNYAKLLAYKDEYEVARLYRDPSFQEQIANQFEGNYHLEFHFDPPFMAKTDPETGAHQKRHFGAWMMKLMGLLSRFKVIRGSWLDPFKNNPDRKLERSLISEYEQTLEILLTHLTNENVERAIAIARLPEQIRGFGHIKQDAVKQVALQKDALLKQFLAQPSINNKAA</sequence>
<dbReference type="NCBIfam" id="NF009588">
    <property type="entry name" value="PRK13029.1"/>
    <property type="match status" value="1"/>
</dbReference>
<dbReference type="AlphaFoldDB" id="A0A557SEF7"/>
<dbReference type="NCBIfam" id="NF009589">
    <property type="entry name" value="PRK13030.1"/>
    <property type="match status" value="1"/>
</dbReference>
<dbReference type="SUPFAM" id="SSF52518">
    <property type="entry name" value="Thiamin diphosphate-binding fold (THDP-binding)"/>
    <property type="match status" value="2"/>
</dbReference>
<keyword evidence="5" id="KW-1185">Reference proteome</keyword>
<dbReference type="CDD" id="cd07034">
    <property type="entry name" value="TPP_PYR_PFOR_IOR-alpha_like"/>
    <property type="match status" value="1"/>
</dbReference>
<dbReference type="InterPro" id="IPR046667">
    <property type="entry name" value="DUF6537"/>
</dbReference>